<accession>A0A1J5SHE5</accession>
<comment type="caution">
    <text evidence="2">The sequence shown here is derived from an EMBL/GenBank/DDBJ whole genome shotgun (WGS) entry which is preliminary data.</text>
</comment>
<proteinExistence type="predicted"/>
<keyword evidence="1" id="KW-0175">Coiled coil</keyword>
<gene>
    <name evidence="2" type="ORF">GALL_183140</name>
</gene>
<protein>
    <recommendedName>
        <fullName evidence="3">Protein containing DUF465</fullName>
    </recommendedName>
</protein>
<organism evidence="2">
    <name type="scientific">mine drainage metagenome</name>
    <dbReference type="NCBI Taxonomy" id="410659"/>
    <lineage>
        <taxon>unclassified sequences</taxon>
        <taxon>metagenomes</taxon>
        <taxon>ecological metagenomes</taxon>
    </lineage>
</organism>
<sequence>MHQDLRSANRRLIELRMEHADLDDAIDRLGPQTPGQELLLRRLKKKRLQLRDQIALLESALQPDEPA</sequence>
<dbReference type="InterPro" id="IPR038444">
    <property type="entry name" value="DUF465_sf"/>
</dbReference>
<dbReference type="InterPro" id="IPR007420">
    <property type="entry name" value="DUF465"/>
</dbReference>
<evidence type="ECO:0000313" key="2">
    <source>
        <dbReference type="EMBL" id="OIQ99565.1"/>
    </source>
</evidence>
<dbReference type="Pfam" id="PF04325">
    <property type="entry name" value="DUF465"/>
    <property type="match status" value="1"/>
</dbReference>
<reference evidence="2" key="1">
    <citation type="submission" date="2016-10" db="EMBL/GenBank/DDBJ databases">
        <title>Sequence of Gallionella enrichment culture.</title>
        <authorList>
            <person name="Poehlein A."/>
            <person name="Muehling M."/>
            <person name="Daniel R."/>
        </authorList>
    </citation>
    <scope>NUCLEOTIDE SEQUENCE</scope>
</reference>
<evidence type="ECO:0008006" key="3">
    <source>
        <dbReference type="Google" id="ProtNLM"/>
    </source>
</evidence>
<evidence type="ECO:0000256" key="1">
    <source>
        <dbReference type="SAM" id="Coils"/>
    </source>
</evidence>
<dbReference type="AlphaFoldDB" id="A0A1J5SHE5"/>
<name>A0A1J5SHE5_9ZZZZ</name>
<dbReference type="Gene3D" id="6.10.280.50">
    <property type="match status" value="1"/>
</dbReference>
<feature type="coiled-coil region" evidence="1">
    <location>
        <begin position="5"/>
        <end position="60"/>
    </location>
</feature>
<dbReference type="EMBL" id="MLJW01000104">
    <property type="protein sequence ID" value="OIQ99565.1"/>
    <property type="molecule type" value="Genomic_DNA"/>
</dbReference>